<keyword evidence="2" id="KW-0812">Transmembrane</keyword>
<evidence type="ECO:0000256" key="1">
    <source>
        <dbReference type="SAM" id="MobiDB-lite"/>
    </source>
</evidence>
<dbReference type="AlphaFoldDB" id="A0A818Y8A7"/>
<evidence type="ECO:0000313" key="4">
    <source>
        <dbReference type="Proteomes" id="UP000663823"/>
    </source>
</evidence>
<evidence type="ECO:0000313" key="3">
    <source>
        <dbReference type="EMBL" id="CAF3751159.1"/>
    </source>
</evidence>
<keyword evidence="2" id="KW-0472">Membrane</keyword>
<feature type="region of interest" description="Disordered" evidence="1">
    <location>
        <begin position="84"/>
        <end position="108"/>
    </location>
</feature>
<proteinExistence type="predicted"/>
<evidence type="ECO:0000256" key="2">
    <source>
        <dbReference type="SAM" id="Phobius"/>
    </source>
</evidence>
<dbReference type="Proteomes" id="UP000663823">
    <property type="component" value="Unassembled WGS sequence"/>
</dbReference>
<organism evidence="3 4">
    <name type="scientific">Rotaria sordida</name>
    <dbReference type="NCBI Taxonomy" id="392033"/>
    <lineage>
        <taxon>Eukaryota</taxon>
        <taxon>Metazoa</taxon>
        <taxon>Spiralia</taxon>
        <taxon>Gnathifera</taxon>
        <taxon>Rotifera</taxon>
        <taxon>Eurotatoria</taxon>
        <taxon>Bdelloidea</taxon>
        <taxon>Philodinida</taxon>
        <taxon>Philodinidae</taxon>
        <taxon>Rotaria</taxon>
    </lineage>
</organism>
<gene>
    <name evidence="3" type="ORF">OTI717_LOCUS15586</name>
</gene>
<reference evidence="3" key="1">
    <citation type="submission" date="2021-02" db="EMBL/GenBank/DDBJ databases">
        <authorList>
            <person name="Nowell W R."/>
        </authorList>
    </citation>
    <scope>NUCLEOTIDE SEQUENCE</scope>
</reference>
<accession>A0A818Y8A7</accession>
<dbReference type="EMBL" id="CAJOAX010001859">
    <property type="protein sequence ID" value="CAF3751159.1"/>
    <property type="molecule type" value="Genomic_DNA"/>
</dbReference>
<feature type="non-terminal residue" evidence="3">
    <location>
        <position position="1"/>
    </location>
</feature>
<keyword evidence="2" id="KW-1133">Transmembrane helix</keyword>
<feature type="transmembrane region" description="Helical" evidence="2">
    <location>
        <begin position="116"/>
        <end position="138"/>
    </location>
</feature>
<name>A0A818Y8A7_9BILA</name>
<protein>
    <submittedName>
        <fullName evidence="3">Uncharacterized protein</fullName>
    </submittedName>
</protein>
<sequence length="139" mass="14263">MSTDGLGLSLITSSSIALSIIDSTVLELFENSTSSSNVIHSTSTITSTYGENFSNTIELNTNPTSESFTTNILTDDSGTHITSYTTSTTSTTSATSTTSSTNETTTELPSSSKTNLALILGLSLGLGIPLLIGIGVGII</sequence>
<comment type="caution">
    <text evidence="3">The sequence shown here is derived from an EMBL/GenBank/DDBJ whole genome shotgun (WGS) entry which is preliminary data.</text>
</comment>